<dbReference type="InterPro" id="IPR050671">
    <property type="entry name" value="CD300_family_receptors"/>
</dbReference>
<evidence type="ECO:0000313" key="6">
    <source>
        <dbReference type="EMBL" id="KAF7695865.1"/>
    </source>
</evidence>
<evidence type="ECO:0000256" key="2">
    <source>
        <dbReference type="ARBA" id="ARBA00022692"/>
    </source>
</evidence>
<sequence>MRILLIFTIYSMSGPVTCSDVISYSGGSVIIFSNIKWYTHDSKFICKVKENDCSDIIRADTKRSKVQDGRFLLYSNSNKQLLVLIRKLKPQDAGTYRFGLGNQDNSTVNLKVYNSASFGVPKIINAYLGQNITITCKYPVQYERNYKYLDSVDFDSKINAILYTETKSQNGRFSISDNKSAKVLSVNISNVTETDEVFYLPGVWFGEGAIRYYSYFAEIQLNIKERMSTTPQPTTQVTTTMTSAALTETPTGAVYFMGLSTTIQTTTTTTTGSTNMTRSSSQKGIPSTVCFSSFTLIIVCVFAALLLIGGFSCMIYKLRCKRTQEYTFSFKSKANKPVTSNFNTGSENVYENSVNSL</sequence>
<dbReference type="GO" id="GO:0004888">
    <property type="term" value="F:transmembrane signaling receptor activity"/>
    <property type="evidence" value="ECO:0007669"/>
    <property type="project" value="TreeGrafter"/>
</dbReference>
<evidence type="ECO:0000256" key="3">
    <source>
        <dbReference type="ARBA" id="ARBA00023136"/>
    </source>
</evidence>
<accession>A0A8T0AVT2</accession>
<dbReference type="OrthoDB" id="8442846at2759"/>
<name>A0A8T0AVT2_SILME</name>
<protein>
    <submittedName>
        <fullName evidence="6">Uncharacterized protein</fullName>
    </submittedName>
</protein>
<evidence type="ECO:0000256" key="5">
    <source>
        <dbReference type="SAM" id="SignalP"/>
    </source>
</evidence>
<keyword evidence="2 4" id="KW-0812">Transmembrane</keyword>
<keyword evidence="4" id="KW-1133">Transmembrane helix</keyword>
<dbReference type="PANTHER" id="PTHR11860:SF87">
    <property type="entry name" value="CMRF35-LIKE MOLECULE 8"/>
    <property type="match status" value="1"/>
</dbReference>
<dbReference type="Gene3D" id="2.60.40.10">
    <property type="entry name" value="Immunoglobulins"/>
    <property type="match status" value="2"/>
</dbReference>
<proteinExistence type="predicted"/>
<dbReference type="EMBL" id="JABFDY010000016">
    <property type="protein sequence ID" value="KAF7695865.1"/>
    <property type="molecule type" value="Genomic_DNA"/>
</dbReference>
<organism evidence="6 7">
    <name type="scientific">Silurus meridionalis</name>
    <name type="common">Southern catfish</name>
    <name type="synonym">Silurus soldatovi meridionalis</name>
    <dbReference type="NCBI Taxonomy" id="175797"/>
    <lineage>
        <taxon>Eukaryota</taxon>
        <taxon>Metazoa</taxon>
        <taxon>Chordata</taxon>
        <taxon>Craniata</taxon>
        <taxon>Vertebrata</taxon>
        <taxon>Euteleostomi</taxon>
        <taxon>Actinopterygii</taxon>
        <taxon>Neopterygii</taxon>
        <taxon>Teleostei</taxon>
        <taxon>Ostariophysi</taxon>
        <taxon>Siluriformes</taxon>
        <taxon>Siluridae</taxon>
        <taxon>Silurus</taxon>
    </lineage>
</organism>
<evidence type="ECO:0000256" key="4">
    <source>
        <dbReference type="SAM" id="Phobius"/>
    </source>
</evidence>
<feature type="signal peptide" evidence="5">
    <location>
        <begin position="1"/>
        <end position="18"/>
    </location>
</feature>
<dbReference type="Proteomes" id="UP000606274">
    <property type="component" value="Unassembled WGS sequence"/>
</dbReference>
<dbReference type="InterPro" id="IPR013783">
    <property type="entry name" value="Ig-like_fold"/>
</dbReference>
<dbReference type="PANTHER" id="PTHR11860">
    <property type="entry name" value="POLYMERIC-IMMUNOGLOBULIN RECEPTOR"/>
    <property type="match status" value="1"/>
</dbReference>
<evidence type="ECO:0000313" key="7">
    <source>
        <dbReference type="Proteomes" id="UP000606274"/>
    </source>
</evidence>
<dbReference type="InterPro" id="IPR036179">
    <property type="entry name" value="Ig-like_dom_sf"/>
</dbReference>
<feature type="chain" id="PRO_5035902658" evidence="5">
    <location>
        <begin position="19"/>
        <end position="357"/>
    </location>
</feature>
<dbReference type="AlphaFoldDB" id="A0A8T0AVT2"/>
<feature type="transmembrane region" description="Helical" evidence="4">
    <location>
        <begin position="291"/>
        <end position="316"/>
    </location>
</feature>
<dbReference type="GO" id="GO:0005886">
    <property type="term" value="C:plasma membrane"/>
    <property type="evidence" value="ECO:0007669"/>
    <property type="project" value="TreeGrafter"/>
</dbReference>
<keyword evidence="3 4" id="KW-0472">Membrane</keyword>
<dbReference type="SUPFAM" id="SSF48726">
    <property type="entry name" value="Immunoglobulin"/>
    <property type="match status" value="2"/>
</dbReference>
<evidence type="ECO:0000256" key="1">
    <source>
        <dbReference type="ARBA" id="ARBA00004370"/>
    </source>
</evidence>
<keyword evidence="5" id="KW-0732">Signal</keyword>
<comment type="caution">
    <text evidence="6">The sequence shown here is derived from an EMBL/GenBank/DDBJ whole genome shotgun (WGS) entry which is preliminary data.</text>
</comment>
<reference evidence="6" key="1">
    <citation type="submission" date="2020-08" db="EMBL/GenBank/DDBJ databases">
        <title>Chromosome-level assembly of Southern catfish (Silurus meridionalis) provides insights into visual adaptation to the nocturnal and benthic lifestyles.</title>
        <authorList>
            <person name="Zhang Y."/>
            <person name="Wang D."/>
            <person name="Peng Z."/>
        </authorList>
    </citation>
    <scope>NUCLEOTIDE SEQUENCE</scope>
    <source>
        <strain evidence="6">SWU-2019-XX</strain>
        <tissue evidence="6">Muscle</tissue>
    </source>
</reference>
<comment type="subcellular location">
    <subcellularLocation>
        <location evidence="1">Membrane</location>
    </subcellularLocation>
</comment>
<keyword evidence="7" id="KW-1185">Reference proteome</keyword>
<gene>
    <name evidence="6" type="ORF">HF521_005959</name>
</gene>